<dbReference type="Pfam" id="PF00345">
    <property type="entry name" value="PapD_N"/>
    <property type="match status" value="1"/>
</dbReference>
<dbReference type="Proteomes" id="UP000236220">
    <property type="component" value="Unassembled WGS sequence"/>
</dbReference>
<dbReference type="RefSeq" id="WP_103074593.1">
    <property type="nucleotide sequence ID" value="NZ_NPZB01000001.1"/>
</dbReference>
<keyword evidence="4" id="KW-1185">Reference proteome</keyword>
<sequence length="239" mass="24875">MAISRAIRGGLLTIALLATAPTMAASLQVAPTGLALAPAQNADVLTLTNSGSEAMRAQVRVFHWTQRDGKDVLEPTHDIVATPAMLSIAPGASQLVRVVRLTPPGATEGSYRVIVSELPPPKKQGAKIGLQFALEYSLPVFLLPPGAPQTGGYALHARRAGNALEVSNSGRMHARLSSLTQVAADGKKTVLFPGLLGYVLPGQTMRWTLPPAKDSGTGAFSAMINDDNAASPLPNSTTP</sequence>
<organism evidence="3 4">
    <name type="scientific">Solilutibacter silvestris</name>
    <dbReference type="NCBI Taxonomy" id="1645665"/>
    <lineage>
        <taxon>Bacteria</taxon>
        <taxon>Pseudomonadati</taxon>
        <taxon>Pseudomonadota</taxon>
        <taxon>Gammaproteobacteria</taxon>
        <taxon>Lysobacterales</taxon>
        <taxon>Lysobacteraceae</taxon>
        <taxon>Solilutibacter</taxon>
    </lineage>
</organism>
<proteinExistence type="predicted"/>
<dbReference type="InterPro" id="IPR050643">
    <property type="entry name" value="Periplasmic_pilus_chap"/>
</dbReference>
<dbReference type="InterPro" id="IPR008962">
    <property type="entry name" value="PapD-like_sf"/>
</dbReference>
<dbReference type="PANTHER" id="PTHR30251:SF4">
    <property type="entry name" value="SLR1668 PROTEIN"/>
    <property type="match status" value="1"/>
</dbReference>
<feature type="signal peptide" evidence="1">
    <location>
        <begin position="1"/>
        <end position="24"/>
    </location>
</feature>
<dbReference type="SUPFAM" id="SSF49354">
    <property type="entry name" value="PapD-like"/>
    <property type="match status" value="1"/>
</dbReference>
<dbReference type="GO" id="GO:0071555">
    <property type="term" value="P:cell wall organization"/>
    <property type="evidence" value="ECO:0007669"/>
    <property type="project" value="InterPro"/>
</dbReference>
<dbReference type="InterPro" id="IPR013783">
    <property type="entry name" value="Ig-like_fold"/>
</dbReference>
<feature type="chain" id="PRO_5014395797" evidence="1">
    <location>
        <begin position="25"/>
        <end position="239"/>
    </location>
</feature>
<comment type="caution">
    <text evidence="3">The sequence shown here is derived from an EMBL/GenBank/DDBJ whole genome shotgun (WGS) entry which is preliminary data.</text>
</comment>
<accession>A0A2K1Q3D0</accession>
<name>A0A2K1Q3D0_9GAMM</name>
<feature type="domain" description="Pili assembly chaperone N-terminal" evidence="2">
    <location>
        <begin position="27"/>
        <end position="146"/>
    </location>
</feature>
<dbReference type="InterPro" id="IPR016147">
    <property type="entry name" value="Pili_assmbl_chaperone_N"/>
</dbReference>
<evidence type="ECO:0000313" key="3">
    <source>
        <dbReference type="EMBL" id="PNS09556.1"/>
    </source>
</evidence>
<dbReference type="AlphaFoldDB" id="A0A2K1Q3D0"/>
<evidence type="ECO:0000259" key="2">
    <source>
        <dbReference type="Pfam" id="PF00345"/>
    </source>
</evidence>
<dbReference type="EMBL" id="NPZB01000001">
    <property type="protein sequence ID" value="PNS09556.1"/>
    <property type="molecule type" value="Genomic_DNA"/>
</dbReference>
<dbReference type="OrthoDB" id="511700at2"/>
<evidence type="ECO:0000313" key="4">
    <source>
        <dbReference type="Proteomes" id="UP000236220"/>
    </source>
</evidence>
<gene>
    <name evidence="3" type="ORF">Lysil_1185</name>
</gene>
<dbReference type="GO" id="GO:0030288">
    <property type="term" value="C:outer membrane-bounded periplasmic space"/>
    <property type="evidence" value="ECO:0007669"/>
    <property type="project" value="InterPro"/>
</dbReference>
<protein>
    <submittedName>
        <fullName evidence="3">P pilus assembly protein chaperone PapD</fullName>
    </submittedName>
</protein>
<evidence type="ECO:0000256" key="1">
    <source>
        <dbReference type="SAM" id="SignalP"/>
    </source>
</evidence>
<reference evidence="3 4" key="1">
    <citation type="submission" date="2017-08" db="EMBL/GenBank/DDBJ databases">
        <title>Lysobacter sylvestris genome.</title>
        <authorList>
            <person name="Zhang D.-C."/>
            <person name="Albuquerque L."/>
            <person name="Franca L."/>
            <person name="Froufe H.J.C."/>
            <person name="Barroso C."/>
            <person name="Egas C."/>
            <person name="Da Costa M."/>
            <person name="Margesin R."/>
        </authorList>
    </citation>
    <scope>NUCLEOTIDE SEQUENCE [LARGE SCALE GENOMIC DNA]</scope>
    <source>
        <strain evidence="3 4">AM20-91</strain>
    </source>
</reference>
<dbReference type="PANTHER" id="PTHR30251">
    <property type="entry name" value="PILUS ASSEMBLY CHAPERONE"/>
    <property type="match status" value="1"/>
</dbReference>
<keyword evidence="1" id="KW-0732">Signal</keyword>
<dbReference type="Gene3D" id="2.60.40.10">
    <property type="entry name" value="Immunoglobulins"/>
    <property type="match status" value="1"/>
</dbReference>